<feature type="compositionally biased region" description="Polar residues" evidence="4">
    <location>
        <begin position="822"/>
        <end position="835"/>
    </location>
</feature>
<evidence type="ECO:0000256" key="3">
    <source>
        <dbReference type="SAM" id="Coils"/>
    </source>
</evidence>
<dbReference type="GO" id="GO:0003677">
    <property type="term" value="F:DNA binding"/>
    <property type="evidence" value="ECO:0007669"/>
    <property type="project" value="TreeGrafter"/>
</dbReference>
<dbReference type="GO" id="GO:0006351">
    <property type="term" value="P:DNA-templated transcription"/>
    <property type="evidence" value="ECO:0007669"/>
    <property type="project" value="InterPro"/>
</dbReference>
<dbReference type="InterPro" id="IPR017930">
    <property type="entry name" value="Myb_dom"/>
</dbReference>
<dbReference type="SMART" id="SM01135">
    <property type="entry name" value="DIRP"/>
    <property type="match status" value="1"/>
</dbReference>
<name>A0AAN8YYS0_9MAGN</name>
<evidence type="ECO:0000259" key="7">
    <source>
        <dbReference type="PROSITE" id="PS51293"/>
    </source>
</evidence>
<evidence type="ECO:0000259" key="8">
    <source>
        <dbReference type="PROSITE" id="PS51294"/>
    </source>
</evidence>
<keyword evidence="2" id="KW-0539">Nucleus</keyword>
<feature type="compositionally biased region" description="Basic residues" evidence="4">
    <location>
        <begin position="183"/>
        <end position="196"/>
    </location>
</feature>
<feature type="region of interest" description="Disordered" evidence="4">
    <location>
        <begin position="1"/>
        <end position="45"/>
    </location>
</feature>
<keyword evidence="5" id="KW-0472">Membrane</keyword>
<keyword evidence="3" id="KW-0175">Coiled coil</keyword>
<feature type="domain" description="HTH myb-type" evidence="8">
    <location>
        <begin position="51"/>
        <end position="81"/>
    </location>
</feature>
<evidence type="ECO:0000256" key="4">
    <source>
        <dbReference type="SAM" id="MobiDB-lite"/>
    </source>
</evidence>
<dbReference type="SMART" id="SM00717">
    <property type="entry name" value="SANT"/>
    <property type="match status" value="1"/>
</dbReference>
<gene>
    <name evidence="9" type="ORF">RJ641_021784</name>
</gene>
<keyword evidence="10" id="KW-1185">Reference proteome</keyword>
<keyword evidence="5" id="KW-0812">Transmembrane</keyword>
<dbReference type="InterPro" id="IPR033471">
    <property type="entry name" value="DIRP"/>
</dbReference>
<feature type="compositionally biased region" description="Polar residues" evidence="4">
    <location>
        <begin position="245"/>
        <end position="254"/>
    </location>
</feature>
<organism evidence="9 10">
    <name type="scientific">Dillenia turbinata</name>
    <dbReference type="NCBI Taxonomy" id="194707"/>
    <lineage>
        <taxon>Eukaryota</taxon>
        <taxon>Viridiplantae</taxon>
        <taxon>Streptophyta</taxon>
        <taxon>Embryophyta</taxon>
        <taxon>Tracheophyta</taxon>
        <taxon>Spermatophyta</taxon>
        <taxon>Magnoliopsida</taxon>
        <taxon>eudicotyledons</taxon>
        <taxon>Gunneridae</taxon>
        <taxon>Pentapetalae</taxon>
        <taxon>Dilleniales</taxon>
        <taxon>Dilleniaceae</taxon>
        <taxon>Dillenia</taxon>
    </lineage>
</organism>
<dbReference type="InterPro" id="IPR017884">
    <property type="entry name" value="SANT_dom"/>
</dbReference>
<evidence type="ECO:0000313" key="9">
    <source>
        <dbReference type="EMBL" id="KAK6914463.1"/>
    </source>
</evidence>
<dbReference type="PANTHER" id="PTHR21689">
    <property type="entry name" value="LIN-9"/>
    <property type="match status" value="1"/>
</dbReference>
<comment type="subcellular location">
    <subcellularLocation>
        <location evidence="1">Nucleus</location>
    </subcellularLocation>
</comment>
<protein>
    <submittedName>
        <fullName evidence="9">DIRP domain</fullName>
    </submittedName>
</protein>
<evidence type="ECO:0000256" key="2">
    <source>
        <dbReference type="ARBA" id="ARBA00023242"/>
    </source>
</evidence>
<dbReference type="GO" id="GO:0006357">
    <property type="term" value="P:regulation of transcription by RNA polymerase II"/>
    <property type="evidence" value="ECO:0007669"/>
    <property type="project" value="TreeGrafter"/>
</dbReference>
<dbReference type="PROSITE" id="PS50090">
    <property type="entry name" value="MYB_LIKE"/>
    <property type="match status" value="1"/>
</dbReference>
<feature type="compositionally biased region" description="Basic residues" evidence="4">
    <location>
        <begin position="137"/>
        <end position="146"/>
    </location>
</feature>
<feature type="region of interest" description="Disordered" evidence="4">
    <location>
        <begin position="122"/>
        <end position="148"/>
    </location>
</feature>
<dbReference type="PANTHER" id="PTHR21689:SF2">
    <property type="entry name" value="PROTEIN LIN-9 HOMOLOG"/>
    <property type="match status" value="1"/>
</dbReference>
<dbReference type="Proteomes" id="UP001370490">
    <property type="component" value="Unassembled WGS sequence"/>
</dbReference>
<feature type="region of interest" description="Disordered" evidence="4">
    <location>
        <begin position="822"/>
        <end position="853"/>
    </location>
</feature>
<dbReference type="FunFam" id="1.20.58.1880:FF:000006">
    <property type="entry name" value="Protein ALWAYS EARLY 3 isoform A"/>
    <property type="match status" value="1"/>
</dbReference>
<dbReference type="EMBL" id="JBAMMX010000026">
    <property type="protein sequence ID" value="KAK6914463.1"/>
    <property type="molecule type" value="Genomic_DNA"/>
</dbReference>
<reference evidence="9 10" key="1">
    <citation type="submission" date="2023-12" db="EMBL/GenBank/DDBJ databases">
        <title>A high-quality genome assembly for Dillenia turbinata (Dilleniales).</title>
        <authorList>
            <person name="Chanderbali A."/>
        </authorList>
    </citation>
    <scope>NUCLEOTIDE SEQUENCE [LARGE SCALE GENOMIC DNA]</scope>
    <source>
        <strain evidence="9">LSX21</strain>
        <tissue evidence="9">Leaf</tissue>
    </source>
</reference>
<feature type="domain" description="SANT" evidence="7">
    <location>
        <begin position="46"/>
        <end position="83"/>
    </location>
</feature>
<evidence type="ECO:0000256" key="1">
    <source>
        <dbReference type="ARBA" id="ARBA00004123"/>
    </source>
</evidence>
<proteinExistence type="predicted"/>
<dbReference type="InterPro" id="IPR010561">
    <property type="entry name" value="LIN-9/ALY1"/>
</dbReference>
<feature type="non-terminal residue" evidence="9">
    <location>
        <position position="1"/>
    </location>
</feature>
<feature type="compositionally biased region" description="Basic and acidic residues" evidence="4">
    <location>
        <begin position="481"/>
        <end position="490"/>
    </location>
</feature>
<dbReference type="SUPFAM" id="SSF46689">
    <property type="entry name" value="Homeodomain-like"/>
    <property type="match status" value="1"/>
</dbReference>
<dbReference type="Gene3D" id="1.20.58.1880">
    <property type="match status" value="1"/>
</dbReference>
<feature type="compositionally biased region" description="Polar residues" evidence="4">
    <location>
        <begin position="502"/>
        <end position="515"/>
    </location>
</feature>
<dbReference type="GO" id="GO:0051726">
    <property type="term" value="P:regulation of cell cycle"/>
    <property type="evidence" value="ECO:0007669"/>
    <property type="project" value="TreeGrafter"/>
</dbReference>
<dbReference type="Pfam" id="PF06584">
    <property type="entry name" value="DIRP"/>
    <property type="match status" value="1"/>
</dbReference>
<dbReference type="PROSITE" id="PS51294">
    <property type="entry name" value="HTH_MYB"/>
    <property type="match status" value="1"/>
</dbReference>
<feature type="region of interest" description="Disordered" evidence="4">
    <location>
        <begin position="183"/>
        <end position="203"/>
    </location>
</feature>
<evidence type="ECO:0000256" key="5">
    <source>
        <dbReference type="SAM" id="Phobius"/>
    </source>
</evidence>
<evidence type="ECO:0000259" key="6">
    <source>
        <dbReference type="PROSITE" id="PS50090"/>
    </source>
</evidence>
<feature type="domain" description="Myb-like" evidence="6">
    <location>
        <begin position="51"/>
        <end position="81"/>
    </location>
</feature>
<dbReference type="CDD" id="cd00167">
    <property type="entry name" value="SANT"/>
    <property type="match status" value="1"/>
</dbReference>
<dbReference type="PROSITE" id="PS51293">
    <property type="entry name" value="SANT"/>
    <property type="match status" value="1"/>
</dbReference>
<dbReference type="Pfam" id="PF00249">
    <property type="entry name" value="Myb_DNA-binding"/>
    <property type="match status" value="1"/>
</dbReference>
<dbReference type="GO" id="GO:0005654">
    <property type="term" value="C:nucleoplasm"/>
    <property type="evidence" value="ECO:0007669"/>
    <property type="project" value="TreeGrafter"/>
</dbReference>
<evidence type="ECO:0000313" key="10">
    <source>
        <dbReference type="Proteomes" id="UP001370490"/>
    </source>
</evidence>
<dbReference type="InterPro" id="IPR009057">
    <property type="entry name" value="Homeodomain-like_sf"/>
</dbReference>
<accession>A0AAN8YYS0</accession>
<feature type="coiled-coil region" evidence="3">
    <location>
        <begin position="1019"/>
        <end position="1046"/>
    </location>
</feature>
<dbReference type="GO" id="GO:0017053">
    <property type="term" value="C:transcription repressor complex"/>
    <property type="evidence" value="ECO:0007669"/>
    <property type="project" value="InterPro"/>
</dbReference>
<feature type="transmembrane region" description="Helical" evidence="5">
    <location>
        <begin position="1264"/>
        <end position="1280"/>
    </location>
</feature>
<feature type="compositionally biased region" description="Basic and acidic residues" evidence="4">
    <location>
        <begin position="420"/>
        <end position="435"/>
    </location>
</feature>
<dbReference type="InterPro" id="IPR001005">
    <property type="entry name" value="SANT/Myb"/>
</dbReference>
<keyword evidence="5" id="KW-1133">Transmembrane helix</keyword>
<feature type="region of interest" description="Disordered" evidence="4">
    <location>
        <begin position="411"/>
        <end position="548"/>
    </location>
</feature>
<feature type="compositionally biased region" description="Basic and acidic residues" evidence="4">
    <location>
        <begin position="20"/>
        <end position="34"/>
    </location>
</feature>
<sequence>LINEEKMAPARKSRSVNKRFSHEASPDKDGDNLNKSKQKKRKLSDMLGTQWSKEELERFYEAYRKYGRDWKKVAAAVRNRSVEMVEALYTMNRAYLSLPEGTASVVGLIAMMTDHYSVLEGSDSEQDSIDGIGTSRRPQKRGRGKLRPIGSKGGSYGNFVDLLHSQPVATDYGCLSLLKKRRTGGSRPRAVGKRTPRFPIAYPHDRYNSEKYFSPTRKGLSLKDNTNDDDVFHKVALALAEASQKGGSPQVSRTPNRRLDNNTSSPFQRSDQFRAGLGANIAKPSGSETDEERFEGSSGSMEADNGDYGRDRNYSVDTEDVGTAETQRKGKKVYEKKAHAEDIDDLKEACSGTEGGLRSGKFKSETVIDVKTRSSYQVPRKKSKKVLFQKDESSAFDALKTLADLSLMMPSTAAEADSSVQDKEANNGIQEKLRVPEAMPAIHRREKPKTSWAKAKGKQGVDVNSLGIRKSSSQDVTAVPESKEVPDDSVARLVRRKRKSLASKTDSHLSGSPKNEATHEEKKLTSKGKRSMILHPPQGKSLKPLEFSSSDCRRQGADLALSGVKSSDSDQISLPTKVRSRRKMDIPKPLSQKELKHSANVLNGQPRLPNPSYDKASNLKGQLSNCLLSSQVRRWCVFEWFYSAIDYPWFAKKEFVEYLNHVRLGHVQRLTRVEWGVIRSSLGKPRRFSEQFLKEEKDKLNQYRESVRTHYAELRAGVREGLPKDLSRPLSVGQRVIAIHPRTREIHDGSVLTVDHSRCRIQFDKPDFGVEFVLDIDCMPLNPSENMPASLTSHGIAIDLLLGDASGQSKDQSAGYKKYSLNDNQENVDGQSHQSPAHCVRDPLKQGGPTGANLPLKVDVSEVTNAQQAEHLHPAATVHGQAKEADVQALFELTRALDKKEAVVSELRRMNDEFLENQKDGDNSLKDSEPFKKQYAAVLVQLNEVNEQVSSALFCLRQRNTYQGNPSLTWMKPLPNYGDSGGLAKSLNRSACQTQELGSHIVEIVQSSRNKARTMVDKAMQAMSDLKECENSADRIEEAIDYVSNQLLLEDPGIPAAALSTGPDLVHGSLPTQDQLSYMLKSLGNCAPPPESKLNKSELTEAQIPSDLIAQCVATLLMIQKCTERQFPPADVAQILDSAVTNLQPCCSQNLPIYTEIQRCMGIIRNQILALLLYMRKCLTMKVENFSLREDLNVVMLSILPVICSFFSCKSVRDATESYSNNGLHRYYRFKGQESMKGITCTKHNHNSVVKENILEPKGRRKNFFLLFNFIFSYFLWWGWRIHKNNCNILKHRRNCKWQLPIRISQSLHQSEKTQSLEDLDVSEDLGVGNALPFWLTLVGKARLACTCESCNISEVPNNCFLKVSCKCPNNSFLTSSNANSNF</sequence>
<feature type="region of interest" description="Disordered" evidence="4">
    <location>
        <begin position="241"/>
        <end position="333"/>
    </location>
</feature>
<comment type="caution">
    <text evidence="9">The sequence shown here is derived from an EMBL/GenBank/DDBJ whole genome shotgun (WGS) entry which is preliminary data.</text>
</comment>
<feature type="compositionally biased region" description="Basic residues" evidence="4">
    <location>
        <begin position="9"/>
        <end position="19"/>
    </location>
</feature>
<feature type="compositionally biased region" description="Polar residues" evidence="4">
    <location>
        <begin position="261"/>
        <end position="270"/>
    </location>
</feature>